<protein>
    <recommendedName>
        <fullName evidence="3">Carboxymuconolactone decarboxylase-like domain-containing protein</fullName>
    </recommendedName>
</protein>
<gene>
    <name evidence="1" type="ORF">K432DRAFT_393012</name>
</gene>
<name>A0A8E2JFH9_9PEZI</name>
<evidence type="ECO:0000313" key="2">
    <source>
        <dbReference type="Proteomes" id="UP000250266"/>
    </source>
</evidence>
<keyword evidence="2" id="KW-1185">Reference proteome</keyword>
<dbReference type="AlphaFoldDB" id="A0A8E2JFH9"/>
<dbReference type="InterPro" id="IPR029032">
    <property type="entry name" value="AhpD-like"/>
</dbReference>
<dbReference type="InterPro" id="IPR052999">
    <property type="entry name" value="PTS1_Protein"/>
</dbReference>
<dbReference type="PANTHER" id="PTHR28180:SF5">
    <property type="entry name" value="DNA POLYMERASE ALPHA SUBUNIT B"/>
    <property type="match status" value="1"/>
</dbReference>
<dbReference type="OrthoDB" id="5537330at2759"/>
<reference evidence="1 2" key="1">
    <citation type="journal article" date="2016" name="Nat. Commun.">
        <title>Ectomycorrhizal ecology is imprinted in the genome of the dominant symbiotic fungus Cenococcum geophilum.</title>
        <authorList>
            <consortium name="DOE Joint Genome Institute"/>
            <person name="Peter M."/>
            <person name="Kohler A."/>
            <person name="Ohm R.A."/>
            <person name="Kuo A."/>
            <person name="Krutzmann J."/>
            <person name="Morin E."/>
            <person name="Arend M."/>
            <person name="Barry K.W."/>
            <person name="Binder M."/>
            <person name="Choi C."/>
            <person name="Clum A."/>
            <person name="Copeland A."/>
            <person name="Grisel N."/>
            <person name="Haridas S."/>
            <person name="Kipfer T."/>
            <person name="LaButti K."/>
            <person name="Lindquist E."/>
            <person name="Lipzen A."/>
            <person name="Maire R."/>
            <person name="Meier B."/>
            <person name="Mihaltcheva S."/>
            <person name="Molinier V."/>
            <person name="Murat C."/>
            <person name="Poggeler S."/>
            <person name="Quandt C.A."/>
            <person name="Sperisen C."/>
            <person name="Tritt A."/>
            <person name="Tisserant E."/>
            <person name="Crous P.W."/>
            <person name="Henrissat B."/>
            <person name="Nehls U."/>
            <person name="Egli S."/>
            <person name="Spatafora J.W."/>
            <person name="Grigoriev I.V."/>
            <person name="Martin F.M."/>
        </authorList>
    </citation>
    <scope>NUCLEOTIDE SEQUENCE [LARGE SCALE GENOMIC DNA]</scope>
    <source>
        <strain evidence="1 2">CBS 459.81</strain>
    </source>
</reference>
<dbReference type="Proteomes" id="UP000250266">
    <property type="component" value="Unassembled WGS sequence"/>
</dbReference>
<proteinExistence type="predicted"/>
<evidence type="ECO:0008006" key="3">
    <source>
        <dbReference type="Google" id="ProtNLM"/>
    </source>
</evidence>
<dbReference type="EMBL" id="KV744957">
    <property type="protein sequence ID" value="OCK80492.1"/>
    <property type="molecule type" value="Genomic_DNA"/>
</dbReference>
<sequence length="239" mass="26980">MAISSSSEKVLPLFTNLTQTFPSQSLGDDKWYLIALAALTGAGKPELAPDLYLHLISQPSYSTSSSRQALTRRLRETLVKCVAIYGVCRPLEAIFAIDSVQREEDKDYSFSRENWQCDAANYERGTAWLGRIYTHNMAPIDEKFKAQKDFGWISRNITYGLYLSDHSILNDIETELVVLAGIMIQNLKNETAWHLRGSRRVGISNENVEKVHQCIELIADFAGVKLDKVPRVADVEHEV</sequence>
<dbReference type="SUPFAM" id="SSF69118">
    <property type="entry name" value="AhpD-like"/>
    <property type="match status" value="1"/>
</dbReference>
<accession>A0A8E2JFH9</accession>
<dbReference type="Gene3D" id="1.20.1290.10">
    <property type="entry name" value="AhpD-like"/>
    <property type="match status" value="1"/>
</dbReference>
<dbReference type="PANTHER" id="PTHR28180">
    <property type="entry name" value="CONSERVED MITOCHONDRIAL PROTEIN-RELATED"/>
    <property type="match status" value="1"/>
</dbReference>
<organism evidence="1 2">
    <name type="scientific">Lepidopterella palustris CBS 459.81</name>
    <dbReference type="NCBI Taxonomy" id="1314670"/>
    <lineage>
        <taxon>Eukaryota</taxon>
        <taxon>Fungi</taxon>
        <taxon>Dikarya</taxon>
        <taxon>Ascomycota</taxon>
        <taxon>Pezizomycotina</taxon>
        <taxon>Dothideomycetes</taxon>
        <taxon>Pleosporomycetidae</taxon>
        <taxon>Mytilinidiales</taxon>
        <taxon>Argynnaceae</taxon>
        <taxon>Lepidopterella</taxon>
    </lineage>
</organism>
<evidence type="ECO:0000313" key="1">
    <source>
        <dbReference type="EMBL" id="OCK80492.1"/>
    </source>
</evidence>